<dbReference type="Proteomes" id="UP001476798">
    <property type="component" value="Unassembled WGS sequence"/>
</dbReference>
<organism evidence="1 2">
    <name type="scientific">Goodea atripinnis</name>
    <dbReference type="NCBI Taxonomy" id="208336"/>
    <lineage>
        <taxon>Eukaryota</taxon>
        <taxon>Metazoa</taxon>
        <taxon>Chordata</taxon>
        <taxon>Craniata</taxon>
        <taxon>Vertebrata</taxon>
        <taxon>Euteleostomi</taxon>
        <taxon>Actinopterygii</taxon>
        <taxon>Neopterygii</taxon>
        <taxon>Teleostei</taxon>
        <taxon>Neoteleostei</taxon>
        <taxon>Acanthomorphata</taxon>
        <taxon>Ovalentaria</taxon>
        <taxon>Atherinomorphae</taxon>
        <taxon>Cyprinodontiformes</taxon>
        <taxon>Goodeidae</taxon>
        <taxon>Goodea</taxon>
    </lineage>
</organism>
<proteinExistence type="predicted"/>
<keyword evidence="2" id="KW-1185">Reference proteome</keyword>
<evidence type="ECO:0000313" key="1">
    <source>
        <dbReference type="EMBL" id="MEQ2178370.1"/>
    </source>
</evidence>
<reference evidence="1 2" key="1">
    <citation type="submission" date="2021-06" db="EMBL/GenBank/DDBJ databases">
        <authorList>
            <person name="Palmer J.M."/>
        </authorList>
    </citation>
    <scope>NUCLEOTIDE SEQUENCE [LARGE SCALE GENOMIC DNA]</scope>
    <source>
        <strain evidence="1 2">GA_2019</strain>
        <tissue evidence="1">Muscle</tissue>
    </source>
</reference>
<evidence type="ECO:0000313" key="2">
    <source>
        <dbReference type="Proteomes" id="UP001476798"/>
    </source>
</evidence>
<accession>A0ABV0P3T0</accession>
<gene>
    <name evidence="1" type="ORF">GOODEAATRI_013295</name>
</gene>
<dbReference type="EMBL" id="JAHRIO010060857">
    <property type="protein sequence ID" value="MEQ2178370.1"/>
    <property type="molecule type" value="Genomic_DNA"/>
</dbReference>
<sequence>METPTLGQNVCSSRLAQTADCEPQTGRCDVIRSSRDVWTASLLKFSQKTYELQPPASNHITFPSRLIFFFFFSFLAPLPPLSPPSSIPSCSPSPSNLAPFPVPYGAPPCRRASGCCSSSCPCRRPAQHAFQGLRDCRPDFLAPAPLFAWLLHASCPAMD</sequence>
<protein>
    <submittedName>
        <fullName evidence="1">Uncharacterized protein</fullName>
    </submittedName>
</protein>
<name>A0ABV0P3T0_9TELE</name>
<comment type="caution">
    <text evidence="1">The sequence shown here is derived from an EMBL/GenBank/DDBJ whole genome shotgun (WGS) entry which is preliminary data.</text>
</comment>